<gene>
    <name evidence="1" type="ORF">BKG82_12665</name>
</gene>
<name>A0A1S1LQP1_MYCCH</name>
<protein>
    <submittedName>
        <fullName evidence="1">Uncharacterized protein</fullName>
    </submittedName>
</protein>
<accession>A0A1S1LQP1</accession>
<sequence length="154" mass="16078">MVIVLDEHPMLSARVALVTATCRPVAWSAYSAIAAATRSTVSAVIEQPKRFATALITSSVAHALSALSHATLLVHMGVVAGVWPARSIQVRRRRFACRLWTYAGARTGAVASAGLGLAGDALRGRLLVRSAARVAALNLGLSEGDETPLAPSRP</sequence>
<proteinExistence type="predicted"/>
<evidence type="ECO:0000313" key="2">
    <source>
        <dbReference type="Proteomes" id="UP000180043"/>
    </source>
</evidence>
<dbReference type="EMBL" id="MLIQ01000014">
    <property type="protein sequence ID" value="OHU57041.1"/>
    <property type="molecule type" value="Genomic_DNA"/>
</dbReference>
<evidence type="ECO:0000313" key="1">
    <source>
        <dbReference type="EMBL" id="OHU57041.1"/>
    </source>
</evidence>
<dbReference type="AlphaFoldDB" id="A0A1S1LQP1"/>
<organism evidence="1 2">
    <name type="scientific">Mycobacteroides chelonae</name>
    <name type="common">Mycobacterium chelonae</name>
    <dbReference type="NCBI Taxonomy" id="1774"/>
    <lineage>
        <taxon>Bacteria</taxon>
        <taxon>Bacillati</taxon>
        <taxon>Actinomycetota</taxon>
        <taxon>Actinomycetes</taxon>
        <taxon>Mycobacteriales</taxon>
        <taxon>Mycobacteriaceae</taxon>
        <taxon>Mycobacteroides</taxon>
    </lineage>
</organism>
<dbReference type="Proteomes" id="UP000180043">
    <property type="component" value="Unassembled WGS sequence"/>
</dbReference>
<comment type="caution">
    <text evidence="1">The sequence shown here is derived from an EMBL/GenBank/DDBJ whole genome shotgun (WGS) entry which is preliminary data.</text>
</comment>
<reference evidence="1 2" key="1">
    <citation type="submission" date="2016-10" db="EMBL/GenBank/DDBJ databases">
        <title>Evaluation of Human, Veterinary and Environmental Mycobacterium chelonae Isolates by Core Genome Phylogenomic Analysis, Targeted Gene Comparison, and Anti-microbial Susceptibility Patterns: A Tale of Mistaken Identities.</title>
        <authorList>
            <person name="Fogelson S.B."/>
            <person name="Camus A.C."/>
            <person name="Lorenz W."/>
            <person name="Vasireddy R."/>
            <person name="Vasireddy S."/>
            <person name="Smith T."/>
            <person name="Brown-Elliott B.A."/>
            <person name="Wallace R.J.Jr."/>
            <person name="Hasan N.A."/>
            <person name="Reischl U."/>
            <person name="Sanchez S."/>
        </authorList>
    </citation>
    <scope>NUCLEOTIDE SEQUENCE [LARGE SCALE GENOMIC DNA]</scope>
    <source>
        <strain evidence="1 2">15515</strain>
    </source>
</reference>
<dbReference type="RefSeq" id="WP_070947415.1">
    <property type="nucleotide sequence ID" value="NZ_MLIQ01000014.1"/>
</dbReference>